<dbReference type="EMBL" id="GBRH01261681">
    <property type="protein sequence ID" value="JAD36214.1"/>
    <property type="molecule type" value="Transcribed_RNA"/>
</dbReference>
<evidence type="ECO:0000313" key="1">
    <source>
        <dbReference type="EMBL" id="JAD36214.1"/>
    </source>
</evidence>
<reference evidence="1" key="1">
    <citation type="submission" date="2014-09" db="EMBL/GenBank/DDBJ databases">
        <authorList>
            <person name="Magalhaes I.L.F."/>
            <person name="Oliveira U."/>
            <person name="Santos F.R."/>
            <person name="Vidigal T.H.D.A."/>
            <person name="Brescovit A.D."/>
            <person name="Santos A.J."/>
        </authorList>
    </citation>
    <scope>NUCLEOTIDE SEQUENCE</scope>
    <source>
        <tissue evidence="1">Shoot tissue taken approximately 20 cm above the soil surface</tissue>
    </source>
</reference>
<name>A0A0A8Z9X5_ARUDO</name>
<reference evidence="1" key="2">
    <citation type="journal article" date="2015" name="Data Brief">
        <title>Shoot transcriptome of the giant reed, Arundo donax.</title>
        <authorList>
            <person name="Barrero R.A."/>
            <person name="Guerrero F.D."/>
            <person name="Moolhuijzen P."/>
            <person name="Goolsby J.A."/>
            <person name="Tidwell J."/>
            <person name="Bellgard S.E."/>
            <person name="Bellgard M.I."/>
        </authorList>
    </citation>
    <scope>NUCLEOTIDE SEQUENCE</scope>
    <source>
        <tissue evidence="1">Shoot tissue taken approximately 20 cm above the soil surface</tissue>
    </source>
</reference>
<proteinExistence type="predicted"/>
<accession>A0A0A8Z9X5</accession>
<protein>
    <submittedName>
        <fullName evidence="1">Uncharacterized protein</fullName>
    </submittedName>
</protein>
<sequence>MPRNPIAPSYKKLVESTKSKMHEHNQYMAISYQAIKKSQGPI</sequence>
<dbReference type="AlphaFoldDB" id="A0A0A8Z9X5"/>
<organism evidence="1">
    <name type="scientific">Arundo donax</name>
    <name type="common">Giant reed</name>
    <name type="synonym">Donax arundinaceus</name>
    <dbReference type="NCBI Taxonomy" id="35708"/>
    <lineage>
        <taxon>Eukaryota</taxon>
        <taxon>Viridiplantae</taxon>
        <taxon>Streptophyta</taxon>
        <taxon>Embryophyta</taxon>
        <taxon>Tracheophyta</taxon>
        <taxon>Spermatophyta</taxon>
        <taxon>Magnoliopsida</taxon>
        <taxon>Liliopsida</taxon>
        <taxon>Poales</taxon>
        <taxon>Poaceae</taxon>
        <taxon>PACMAD clade</taxon>
        <taxon>Arundinoideae</taxon>
        <taxon>Arundineae</taxon>
        <taxon>Arundo</taxon>
    </lineage>
</organism>